<evidence type="ECO:0000256" key="8">
    <source>
        <dbReference type="ARBA" id="ARBA00022679"/>
    </source>
</evidence>
<dbReference type="InterPro" id="IPR000836">
    <property type="entry name" value="PRTase_dom"/>
</dbReference>
<dbReference type="InterPro" id="IPR050408">
    <property type="entry name" value="HGPRT"/>
</dbReference>
<evidence type="ECO:0000256" key="10">
    <source>
        <dbReference type="ARBA" id="ARBA00022726"/>
    </source>
</evidence>
<evidence type="ECO:0000256" key="14">
    <source>
        <dbReference type="ARBA" id="ARBA00049402"/>
    </source>
</evidence>
<keyword evidence="11 15" id="KW-0547">Nucleotide-binding</keyword>
<dbReference type="GO" id="GO:0032264">
    <property type="term" value="P:IMP salvage"/>
    <property type="evidence" value="ECO:0007669"/>
    <property type="project" value="UniProtKB-UniPathway"/>
</dbReference>
<comment type="catalytic activity">
    <reaction evidence="14">
        <text>IMP + diphosphate = hypoxanthine + 5-phospho-alpha-D-ribose 1-diphosphate</text>
        <dbReference type="Rhea" id="RHEA:17973"/>
        <dbReference type="ChEBI" id="CHEBI:17368"/>
        <dbReference type="ChEBI" id="CHEBI:33019"/>
        <dbReference type="ChEBI" id="CHEBI:58017"/>
        <dbReference type="ChEBI" id="CHEBI:58053"/>
        <dbReference type="EC" id="2.4.2.8"/>
    </reaction>
    <physiologicalReaction direction="right-to-left" evidence="14">
        <dbReference type="Rhea" id="RHEA:17975"/>
    </physiologicalReaction>
</comment>
<dbReference type="eggNOG" id="COG0634">
    <property type="taxonomic scope" value="Bacteria"/>
</dbReference>
<evidence type="ECO:0000256" key="6">
    <source>
        <dbReference type="ARBA" id="ARBA00022490"/>
    </source>
</evidence>
<dbReference type="FunFam" id="3.40.50.2020:FF:000006">
    <property type="entry name" value="Hypoxanthine phosphoribosyltransferase"/>
    <property type="match status" value="1"/>
</dbReference>
<comment type="cofactor">
    <cofactor evidence="1 15">
        <name>Mg(2+)</name>
        <dbReference type="ChEBI" id="CHEBI:18420"/>
    </cofactor>
</comment>
<evidence type="ECO:0000256" key="5">
    <source>
        <dbReference type="ARBA" id="ARBA00011895"/>
    </source>
</evidence>
<dbReference type="InterPro" id="IPR005904">
    <property type="entry name" value="Hxn_phspho_trans"/>
</dbReference>
<dbReference type="GO" id="GO:0046100">
    <property type="term" value="P:hypoxanthine metabolic process"/>
    <property type="evidence" value="ECO:0007669"/>
    <property type="project" value="TreeGrafter"/>
</dbReference>
<evidence type="ECO:0000256" key="13">
    <source>
        <dbReference type="ARBA" id="ARBA00048811"/>
    </source>
</evidence>
<dbReference type="PANTHER" id="PTHR43340">
    <property type="entry name" value="HYPOXANTHINE-GUANINE PHOSPHORIBOSYLTRANSFERASE"/>
    <property type="match status" value="1"/>
</dbReference>
<evidence type="ECO:0000256" key="2">
    <source>
        <dbReference type="ARBA" id="ARBA00004496"/>
    </source>
</evidence>
<dbReference type="GO" id="GO:0006166">
    <property type="term" value="P:purine ribonucleoside salvage"/>
    <property type="evidence" value="ECO:0007669"/>
    <property type="project" value="UniProtKB-KW"/>
</dbReference>
<feature type="domain" description="Phosphoribosyltransferase" evidence="16">
    <location>
        <begin position="8"/>
        <end position="158"/>
    </location>
</feature>
<keyword evidence="6 15" id="KW-0963">Cytoplasm</keyword>
<keyword evidence="7 15" id="KW-0328">Glycosyltransferase</keyword>
<evidence type="ECO:0000256" key="7">
    <source>
        <dbReference type="ARBA" id="ARBA00022676"/>
    </source>
</evidence>
<dbReference type="CDD" id="cd06223">
    <property type="entry name" value="PRTases_typeI"/>
    <property type="match status" value="1"/>
</dbReference>
<evidence type="ECO:0000256" key="4">
    <source>
        <dbReference type="ARBA" id="ARBA00008391"/>
    </source>
</evidence>
<dbReference type="Gene3D" id="3.40.50.2020">
    <property type="match status" value="1"/>
</dbReference>
<accession>B3EL76</accession>
<dbReference type="Pfam" id="PF00156">
    <property type="entry name" value="Pribosyltran"/>
    <property type="match status" value="1"/>
</dbReference>
<keyword evidence="12 15" id="KW-0460">Magnesium</keyword>
<dbReference type="PANTHER" id="PTHR43340:SF1">
    <property type="entry name" value="HYPOXANTHINE PHOSPHORIBOSYLTRANSFERASE"/>
    <property type="match status" value="1"/>
</dbReference>
<sequence length="172" mass="19134">MEKTEVIELLSAEKIQQRVSEIGRQITADLAGTDQLLVVGVLKGAFMFTADLVRSIQIPCHIEFIRASSYGHSMQSSGNVAISGDLDIENHDVLLVEDIIDTGLTILRIVENFRKKNPASLRICTLLDKPSTRKYPVTVDYSGFSVPDRFVVGYGIDYAEQYRELPFIGTLP</sequence>
<comment type="subcellular location">
    <subcellularLocation>
        <location evidence="2 15">Cytoplasm</location>
    </subcellularLocation>
</comment>
<gene>
    <name evidence="17" type="ordered locus">Cphamn1_1746</name>
</gene>
<dbReference type="GO" id="GO:0004422">
    <property type="term" value="F:hypoxanthine phosphoribosyltransferase activity"/>
    <property type="evidence" value="ECO:0007669"/>
    <property type="project" value="InterPro"/>
</dbReference>
<dbReference type="HOGENOM" id="CLU_073615_0_0_10"/>
<dbReference type="GO" id="GO:0000287">
    <property type="term" value="F:magnesium ion binding"/>
    <property type="evidence" value="ECO:0007669"/>
    <property type="project" value="TreeGrafter"/>
</dbReference>
<evidence type="ECO:0000256" key="15">
    <source>
        <dbReference type="RuleBase" id="RU364099"/>
    </source>
</evidence>
<dbReference type="UniPathway" id="UPA00591">
    <property type="reaction ID" value="UER00648"/>
</dbReference>
<dbReference type="AlphaFoldDB" id="B3EL76"/>
<evidence type="ECO:0000256" key="12">
    <source>
        <dbReference type="ARBA" id="ARBA00022842"/>
    </source>
</evidence>
<organism evidence="17">
    <name type="scientific">Chlorobium phaeobacteroides (strain BS1)</name>
    <dbReference type="NCBI Taxonomy" id="331678"/>
    <lineage>
        <taxon>Bacteria</taxon>
        <taxon>Pseudomonadati</taxon>
        <taxon>Chlorobiota</taxon>
        <taxon>Chlorobiia</taxon>
        <taxon>Chlorobiales</taxon>
        <taxon>Chlorobiaceae</taxon>
        <taxon>Chlorobium/Pelodictyon group</taxon>
        <taxon>Chlorobium</taxon>
    </lineage>
</organism>
<evidence type="ECO:0000259" key="16">
    <source>
        <dbReference type="Pfam" id="PF00156"/>
    </source>
</evidence>
<dbReference type="GO" id="GO:0032263">
    <property type="term" value="P:GMP salvage"/>
    <property type="evidence" value="ECO:0007669"/>
    <property type="project" value="TreeGrafter"/>
</dbReference>
<evidence type="ECO:0000256" key="9">
    <source>
        <dbReference type="ARBA" id="ARBA00022723"/>
    </source>
</evidence>
<dbReference type="SUPFAM" id="SSF53271">
    <property type="entry name" value="PRTase-like"/>
    <property type="match status" value="1"/>
</dbReference>
<dbReference type="STRING" id="331678.Cphamn1_1746"/>
<dbReference type="KEGG" id="cpb:Cphamn1_1746"/>
<dbReference type="InterPro" id="IPR029057">
    <property type="entry name" value="PRTase-like"/>
</dbReference>
<protein>
    <recommendedName>
        <fullName evidence="5 15">Hypoxanthine phosphoribosyltransferase</fullName>
        <ecNumber evidence="5 15">2.4.2.8</ecNumber>
    </recommendedName>
</protein>
<evidence type="ECO:0000256" key="11">
    <source>
        <dbReference type="ARBA" id="ARBA00022741"/>
    </source>
</evidence>
<dbReference type="GO" id="GO:0005829">
    <property type="term" value="C:cytosol"/>
    <property type="evidence" value="ECO:0007669"/>
    <property type="project" value="TreeGrafter"/>
</dbReference>
<comment type="pathway">
    <text evidence="3 15">Purine metabolism; IMP biosynthesis via salvage pathway; IMP from hypoxanthine: step 1/1.</text>
</comment>
<keyword evidence="9 15" id="KW-0479">Metal-binding</keyword>
<dbReference type="GO" id="GO:0052657">
    <property type="term" value="F:guanine phosphoribosyltransferase activity"/>
    <property type="evidence" value="ECO:0007669"/>
    <property type="project" value="UniProtKB-ARBA"/>
</dbReference>
<dbReference type="GO" id="GO:0000166">
    <property type="term" value="F:nucleotide binding"/>
    <property type="evidence" value="ECO:0007669"/>
    <property type="project" value="UniProtKB-KW"/>
</dbReference>
<evidence type="ECO:0000256" key="3">
    <source>
        <dbReference type="ARBA" id="ARBA00004669"/>
    </source>
</evidence>
<keyword evidence="10 15" id="KW-0660">Purine salvage</keyword>
<dbReference type="EMBL" id="CP001101">
    <property type="protein sequence ID" value="ACE04664.1"/>
    <property type="molecule type" value="Genomic_DNA"/>
</dbReference>
<dbReference type="GO" id="GO:0006178">
    <property type="term" value="P:guanine salvage"/>
    <property type="evidence" value="ECO:0007669"/>
    <property type="project" value="TreeGrafter"/>
</dbReference>
<comment type="similarity">
    <text evidence="4 15">Belongs to the purine/pyrimidine phosphoribosyltransferase family.</text>
</comment>
<comment type="catalytic activity">
    <reaction evidence="13">
        <text>GMP + diphosphate = guanine + 5-phospho-alpha-D-ribose 1-diphosphate</text>
        <dbReference type="Rhea" id="RHEA:25424"/>
        <dbReference type="ChEBI" id="CHEBI:16235"/>
        <dbReference type="ChEBI" id="CHEBI:33019"/>
        <dbReference type="ChEBI" id="CHEBI:58017"/>
        <dbReference type="ChEBI" id="CHEBI:58115"/>
        <dbReference type="EC" id="2.4.2.8"/>
    </reaction>
    <physiologicalReaction direction="right-to-left" evidence="13">
        <dbReference type="Rhea" id="RHEA:25426"/>
    </physiologicalReaction>
</comment>
<name>B3EL76_CHLPB</name>
<dbReference type="OrthoDB" id="9802824at2"/>
<dbReference type="EC" id="2.4.2.8" evidence="5 15"/>
<proteinExistence type="inferred from homology"/>
<evidence type="ECO:0000313" key="17">
    <source>
        <dbReference type="EMBL" id="ACE04664.1"/>
    </source>
</evidence>
<dbReference type="NCBIfam" id="TIGR01203">
    <property type="entry name" value="HGPRTase"/>
    <property type="match status" value="1"/>
</dbReference>
<reference evidence="17" key="1">
    <citation type="submission" date="2008-06" db="EMBL/GenBank/DDBJ databases">
        <title>Complete sequence of Chlorobium phaeobacteroides BS1.</title>
        <authorList>
            <consortium name="US DOE Joint Genome Institute"/>
            <person name="Lucas S."/>
            <person name="Copeland A."/>
            <person name="Lapidus A."/>
            <person name="Glavina del Rio T."/>
            <person name="Dalin E."/>
            <person name="Tice H."/>
            <person name="Bruce D."/>
            <person name="Goodwin L."/>
            <person name="Pitluck S."/>
            <person name="Schmutz J."/>
            <person name="Larimer F."/>
            <person name="Land M."/>
            <person name="Hauser L."/>
            <person name="Kyrpides N."/>
            <person name="Ovchinnikova G."/>
            <person name="Li T."/>
            <person name="Liu Z."/>
            <person name="Zhao F."/>
            <person name="Overmann J."/>
            <person name="Bryant D.A."/>
            <person name="Richardson P."/>
        </authorList>
    </citation>
    <scope>NUCLEOTIDE SEQUENCE [LARGE SCALE GENOMIC DNA]</scope>
    <source>
        <strain evidence="17">BS1</strain>
    </source>
</reference>
<keyword evidence="8 15" id="KW-0808">Transferase</keyword>
<evidence type="ECO:0000256" key="1">
    <source>
        <dbReference type="ARBA" id="ARBA00001946"/>
    </source>
</evidence>